<organism evidence="1 2">
    <name type="scientific">Roseateles aquae</name>
    <dbReference type="NCBI Taxonomy" id="3077235"/>
    <lineage>
        <taxon>Bacteria</taxon>
        <taxon>Pseudomonadati</taxon>
        <taxon>Pseudomonadota</taxon>
        <taxon>Betaproteobacteria</taxon>
        <taxon>Burkholderiales</taxon>
        <taxon>Sphaerotilaceae</taxon>
        <taxon>Roseateles</taxon>
    </lineage>
</organism>
<evidence type="ECO:0000313" key="1">
    <source>
        <dbReference type="EMBL" id="MDT9002263.1"/>
    </source>
</evidence>
<protein>
    <submittedName>
        <fullName evidence="1">Phosphonate C-P lyase system protein PhnG</fullName>
    </submittedName>
</protein>
<dbReference type="RefSeq" id="WP_315653161.1">
    <property type="nucleotide sequence ID" value="NZ_JAVXZY010000014.1"/>
</dbReference>
<dbReference type="Pfam" id="PF06754">
    <property type="entry name" value="PhnG"/>
    <property type="match status" value="1"/>
</dbReference>
<proteinExistence type="predicted"/>
<gene>
    <name evidence="1" type="primary">phnG</name>
    <name evidence="1" type="ORF">RQP53_23485</name>
</gene>
<dbReference type="InterPro" id="IPR009609">
    <property type="entry name" value="Phosphonate_metab_PhnG"/>
</dbReference>
<reference evidence="1" key="1">
    <citation type="submission" date="2023-09" db="EMBL/GenBank/DDBJ databases">
        <title>Paucibacter sp. APW11 Genome sequencing and assembly.</title>
        <authorList>
            <person name="Kim I."/>
        </authorList>
    </citation>
    <scope>NUCLEOTIDE SEQUENCE</scope>
    <source>
        <strain evidence="1">APW11</strain>
    </source>
</reference>
<keyword evidence="2" id="KW-1185">Reference proteome</keyword>
<evidence type="ECO:0000313" key="2">
    <source>
        <dbReference type="Proteomes" id="UP001246372"/>
    </source>
</evidence>
<dbReference type="GO" id="GO:0016829">
    <property type="term" value="F:lyase activity"/>
    <property type="evidence" value="ECO:0007669"/>
    <property type="project" value="UniProtKB-KW"/>
</dbReference>
<dbReference type="NCBIfam" id="TIGR03293">
    <property type="entry name" value="PhnG_redo"/>
    <property type="match status" value="1"/>
</dbReference>
<name>A0ABU3PJF2_9BURK</name>
<sequence>MTTASMSPSSTASQARRDWLAVLAQAPREALLRAAAPWRAGQPFELMRAPETGLAMLRGRVAGAGERFNVGEATLTRCVVRLQREGCTTLGLGYRLGRDAERVRCMAEIDALLQQPSSQADLLAALIEPLREQIAAARAAEQARSASSRVRFFTLAPETTT</sequence>
<keyword evidence="1" id="KW-0456">Lyase</keyword>
<accession>A0ABU3PJF2</accession>
<comment type="caution">
    <text evidence="1">The sequence shown here is derived from an EMBL/GenBank/DDBJ whole genome shotgun (WGS) entry which is preliminary data.</text>
</comment>
<dbReference type="Proteomes" id="UP001246372">
    <property type="component" value="Unassembled WGS sequence"/>
</dbReference>
<dbReference type="EMBL" id="JAVXZY010000014">
    <property type="protein sequence ID" value="MDT9002263.1"/>
    <property type="molecule type" value="Genomic_DNA"/>
</dbReference>